<evidence type="ECO:0000256" key="4">
    <source>
        <dbReference type="ARBA" id="ARBA00022960"/>
    </source>
</evidence>
<gene>
    <name evidence="9" type="ORF">FB461_1072</name>
</gene>
<dbReference type="Pfam" id="PF03023">
    <property type="entry name" value="MurJ"/>
    <property type="match status" value="1"/>
</dbReference>
<keyword evidence="6 8" id="KW-1133">Transmembrane helix</keyword>
<dbReference type="GO" id="GO:0015648">
    <property type="term" value="F:lipid-linked peptidoglycan transporter activity"/>
    <property type="evidence" value="ECO:0007669"/>
    <property type="project" value="TreeGrafter"/>
</dbReference>
<keyword evidence="2" id="KW-1003">Cell membrane</keyword>
<keyword evidence="10" id="KW-1185">Reference proteome</keyword>
<feature type="transmembrane region" description="Helical" evidence="8">
    <location>
        <begin position="117"/>
        <end position="139"/>
    </location>
</feature>
<comment type="subcellular location">
    <subcellularLocation>
        <location evidence="1">Cell membrane</location>
        <topology evidence="1">Multi-pass membrane protein</topology>
    </subcellularLocation>
</comment>
<dbReference type="GO" id="GO:0009252">
    <property type="term" value="P:peptidoglycan biosynthetic process"/>
    <property type="evidence" value="ECO:0007669"/>
    <property type="project" value="UniProtKB-KW"/>
</dbReference>
<dbReference type="InterPro" id="IPR004268">
    <property type="entry name" value="MurJ"/>
</dbReference>
<evidence type="ECO:0000313" key="9">
    <source>
        <dbReference type="EMBL" id="TQL64566.1"/>
    </source>
</evidence>
<organism evidence="9 10">
    <name type="scientific">Rarobacter faecitabidus</name>
    <dbReference type="NCBI Taxonomy" id="13243"/>
    <lineage>
        <taxon>Bacteria</taxon>
        <taxon>Bacillati</taxon>
        <taxon>Actinomycetota</taxon>
        <taxon>Actinomycetes</taxon>
        <taxon>Micrococcales</taxon>
        <taxon>Rarobacteraceae</taxon>
        <taxon>Rarobacter</taxon>
    </lineage>
</organism>
<evidence type="ECO:0000256" key="5">
    <source>
        <dbReference type="ARBA" id="ARBA00022984"/>
    </source>
</evidence>
<feature type="transmembrane region" description="Helical" evidence="8">
    <location>
        <begin position="410"/>
        <end position="433"/>
    </location>
</feature>
<feature type="transmembrane region" description="Helical" evidence="8">
    <location>
        <begin position="146"/>
        <end position="165"/>
    </location>
</feature>
<dbReference type="AlphaFoldDB" id="A0A542ZWF2"/>
<evidence type="ECO:0000256" key="7">
    <source>
        <dbReference type="ARBA" id="ARBA00023136"/>
    </source>
</evidence>
<feature type="transmembrane region" description="Helical" evidence="8">
    <location>
        <begin position="478"/>
        <end position="501"/>
    </location>
</feature>
<dbReference type="PRINTS" id="PR01806">
    <property type="entry name" value="VIRFACTRMVIN"/>
</dbReference>
<keyword evidence="3 8" id="KW-0812">Transmembrane</keyword>
<feature type="transmembrane region" description="Helical" evidence="8">
    <location>
        <begin position="350"/>
        <end position="367"/>
    </location>
</feature>
<evidence type="ECO:0000256" key="1">
    <source>
        <dbReference type="ARBA" id="ARBA00004651"/>
    </source>
</evidence>
<keyword evidence="7 8" id="KW-0472">Membrane</keyword>
<evidence type="ECO:0000256" key="3">
    <source>
        <dbReference type="ARBA" id="ARBA00022692"/>
    </source>
</evidence>
<feature type="transmembrane region" description="Helical" evidence="8">
    <location>
        <begin position="228"/>
        <end position="254"/>
    </location>
</feature>
<dbReference type="GO" id="GO:0034204">
    <property type="term" value="P:lipid translocation"/>
    <property type="evidence" value="ECO:0007669"/>
    <property type="project" value="TreeGrafter"/>
</dbReference>
<protein>
    <submittedName>
        <fullName evidence="9">Putative peptidoglycan lipid II flippase</fullName>
    </submittedName>
</protein>
<feature type="transmembrane region" description="Helical" evidence="8">
    <location>
        <begin position="274"/>
        <end position="292"/>
    </location>
</feature>
<dbReference type="EMBL" id="VFOS01000001">
    <property type="protein sequence ID" value="TQL64566.1"/>
    <property type="molecule type" value="Genomic_DNA"/>
</dbReference>
<feature type="transmembrane region" description="Helical" evidence="8">
    <location>
        <begin position="73"/>
        <end position="97"/>
    </location>
</feature>
<comment type="caution">
    <text evidence="9">The sequence shown here is derived from an EMBL/GenBank/DDBJ whole genome shotgun (WGS) entry which is preliminary data.</text>
</comment>
<evidence type="ECO:0000256" key="6">
    <source>
        <dbReference type="ARBA" id="ARBA00022989"/>
    </source>
</evidence>
<feature type="transmembrane region" description="Helical" evidence="8">
    <location>
        <begin position="36"/>
        <end position="61"/>
    </location>
</feature>
<evidence type="ECO:0000256" key="2">
    <source>
        <dbReference type="ARBA" id="ARBA00022475"/>
    </source>
</evidence>
<dbReference type="GO" id="GO:0005886">
    <property type="term" value="C:plasma membrane"/>
    <property type="evidence" value="ECO:0007669"/>
    <property type="project" value="UniProtKB-SubCell"/>
</dbReference>
<feature type="transmembrane region" description="Helical" evidence="8">
    <location>
        <begin position="312"/>
        <end position="330"/>
    </location>
</feature>
<reference evidence="9 10" key="1">
    <citation type="submission" date="2019-06" db="EMBL/GenBank/DDBJ databases">
        <title>Sequencing the genomes of 1000 actinobacteria strains.</title>
        <authorList>
            <person name="Klenk H.-P."/>
        </authorList>
    </citation>
    <scope>NUCLEOTIDE SEQUENCE [LARGE SCALE GENOMIC DNA]</scope>
    <source>
        <strain evidence="9 10">DSM 4813</strain>
    </source>
</reference>
<dbReference type="PANTHER" id="PTHR47019:SF1">
    <property type="entry name" value="LIPID II FLIPPASE MURJ"/>
    <property type="match status" value="1"/>
</dbReference>
<feature type="transmembrane region" description="Helical" evidence="8">
    <location>
        <begin position="445"/>
        <end position="466"/>
    </location>
</feature>
<dbReference type="Proteomes" id="UP000315389">
    <property type="component" value="Unassembled WGS sequence"/>
</dbReference>
<keyword evidence="5" id="KW-0573">Peptidoglycan synthesis</keyword>
<accession>A0A542ZWF2</accession>
<dbReference type="GO" id="GO:0008360">
    <property type="term" value="P:regulation of cell shape"/>
    <property type="evidence" value="ECO:0007669"/>
    <property type="project" value="UniProtKB-KW"/>
</dbReference>
<name>A0A542ZWF2_RARFA</name>
<feature type="transmembrane region" description="Helical" evidence="8">
    <location>
        <begin position="379"/>
        <end position="398"/>
    </location>
</feature>
<feature type="transmembrane region" description="Helical" evidence="8">
    <location>
        <begin position="185"/>
        <end position="207"/>
    </location>
</feature>
<dbReference type="InterPro" id="IPR051050">
    <property type="entry name" value="Lipid_II_flippase_MurJ/MviN"/>
</dbReference>
<evidence type="ECO:0000256" key="8">
    <source>
        <dbReference type="SAM" id="Phobius"/>
    </source>
</evidence>
<dbReference type="PANTHER" id="PTHR47019">
    <property type="entry name" value="LIPID II FLIPPASE MURJ"/>
    <property type="match status" value="1"/>
</dbReference>
<evidence type="ECO:0000313" key="10">
    <source>
        <dbReference type="Proteomes" id="UP000315389"/>
    </source>
</evidence>
<keyword evidence="4" id="KW-0133">Cell shape</keyword>
<proteinExistence type="predicted"/>
<sequence length="518" mass="52791">MTIATIVVRVLGLVRWGVQASEVGSVGIAEPYAAANVIPNLLFEVVAGGALAGAIVPLLAGPLVDRARERANLTISAMLTWTVTVLTALGGLVALLAPRIVDLIPRVGEGELSDLAAFFLTVFAVQLPLYGIGVVLTGALQAQRRFLWPALAPGFSSLVVIATYLRFGQLAGGAQATPGLVPDSAVQILAWGTTAGVAAMSLPLLIPCWGAGIRLRPQWRMPAGQVRLFFGLAGAGVASLVAQQISIGVTLVLVNDNGGPGAYPIWQYAQAVTMVIYGALAIPVATSSFPALSEQWSSGRRARFDDTASSSLQMMTVVCVGGAAAVAAAAGPIEAFFGFTAGGVAGMATAVRWLGIAIVPISLNFYLGRVLYAARAPRAGAAGTVTGWLVAAFLPIVAVRLVQSGNSDEAFAAVAASSAIGLALGTVVLLMSVRAKLGIAALRGFARVLVATALAGAGGYLLALLVTPTTHEMTVLTGATWTVAIGGGVGLACAGVGLWTARGALRAFLRPAPLREEP</sequence>